<dbReference type="GO" id="GO:0120159">
    <property type="term" value="F:rRNA pseudouridine synthase activity"/>
    <property type="evidence" value="ECO:0007669"/>
    <property type="project" value="UniProtKB-ARBA"/>
</dbReference>
<dbReference type="AlphaFoldDB" id="A0A9D1VL49"/>
<dbReference type="InterPro" id="IPR002942">
    <property type="entry name" value="S4_RNA-bd"/>
</dbReference>
<dbReference type="Pfam" id="PF01479">
    <property type="entry name" value="S4"/>
    <property type="match status" value="1"/>
</dbReference>
<proteinExistence type="inferred from homology"/>
<dbReference type="EC" id="5.4.99.-" evidence="4"/>
<dbReference type="FunFam" id="3.10.290.10:FF:000003">
    <property type="entry name" value="Pseudouridine synthase"/>
    <property type="match status" value="1"/>
</dbReference>
<dbReference type="InterPro" id="IPR018496">
    <property type="entry name" value="PsdUridine_synth_RsuA/RluB_CS"/>
</dbReference>
<accession>A0A9D1VL49</accession>
<reference evidence="7" key="1">
    <citation type="journal article" date="2021" name="PeerJ">
        <title>Extensive microbial diversity within the chicken gut microbiome revealed by metagenomics and culture.</title>
        <authorList>
            <person name="Gilroy R."/>
            <person name="Ravi A."/>
            <person name="Getino M."/>
            <person name="Pursley I."/>
            <person name="Horton D.L."/>
            <person name="Alikhan N.F."/>
            <person name="Baker D."/>
            <person name="Gharbi K."/>
            <person name="Hall N."/>
            <person name="Watson M."/>
            <person name="Adriaenssens E.M."/>
            <person name="Foster-Nyarko E."/>
            <person name="Jarju S."/>
            <person name="Secka A."/>
            <person name="Antonio M."/>
            <person name="Oren A."/>
            <person name="Chaudhuri R.R."/>
            <person name="La Ragione R."/>
            <person name="Hildebrand F."/>
            <person name="Pallen M.J."/>
        </authorList>
    </citation>
    <scope>NUCLEOTIDE SEQUENCE</scope>
    <source>
        <strain evidence="7">ChiHjej12B11-1927</strain>
    </source>
</reference>
<evidence type="ECO:0000256" key="3">
    <source>
        <dbReference type="PROSITE-ProRule" id="PRU00182"/>
    </source>
</evidence>
<dbReference type="Gene3D" id="3.30.70.580">
    <property type="entry name" value="Pseudouridine synthase I, catalytic domain, N-terminal subdomain"/>
    <property type="match status" value="1"/>
</dbReference>
<feature type="compositionally biased region" description="Basic residues" evidence="5">
    <location>
        <begin position="252"/>
        <end position="264"/>
    </location>
</feature>
<dbReference type="PROSITE" id="PS50889">
    <property type="entry name" value="S4"/>
    <property type="match status" value="1"/>
</dbReference>
<dbReference type="FunFam" id="3.30.70.1560:FF:000002">
    <property type="entry name" value="Pseudouridine synthase"/>
    <property type="match status" value="1"/>
</dbReference>
<gene>
    <name evidence="7" type="ORF">H9738_05150</name>
</gene>
<dbReference type="CDD" id="cd00165">
    <property type="entry name" value="S4"/>
    <property type="match status" value="1"/>
</dbReference>
<dbReference type="InterPro" id="IPR050343">
    <property type="entry name" value="RsuA_PseudoU_synthase"/>
</dbReference>
<evidence type="ECO:0000256" key="5">
    <source>
        <dbReference type="SAM" id="MobiDB-lite"/>
    </source>
</evidence>
<evidence type="ECO:0000256" key="2">
    <source>
        <dbReference type="ARBA" id="ARBA00023235"/>
    </source>
</evidence>
<dbReference type="SUPFAM" id="SSF55120">
    <property type="entry name" value="Pseudouridine synthase"/>
    <property type="match status" value="1"/>
</dbReference>
<dbReference type="Proteomes" id="UP000824230">
    <property type="component" value="Unassembled WGS sequence"/>
</dbReference>
<feature type="domain" description="RNA-binding S4" evidence="6">
    <location>
        <begin position="1"/>
        <end position="61"/>
    </location>
</feature>
<dbReference type="SMART" id="SM00363">
    <property type="entry name" value="S4"/>
    <property type="match status" value="1"/>
</dbReference>
<dbReference type="InterPro" id="IPR000748">
    <property type="entry name" value="PsdUridine_synth_RsuA/RluB/E/F"/>
</dbReference>
<evidence type="ECO:0000256" key="1">
    <source>
        <dbReference type="ARBA" id="ARBA00008348"/>
    </source>
</evidence>
<keyword evidence="3" id="KW-0694">RNA-binding</keyword>
<comment type="caution">
    <text evidence="7">The sequence shown here is derived from an EMBL/GenBank/DDBJ whole genome shotgun (WGS) entry which is preliminary data.</text>
</comment>
<dbReference type="InterPro" id="IPR020094">
    <property type="entry name" value="TruA/RsuA/RluB/E/F_N"/>
</dbReference>
<protein>
    <recommendedName>
        <fullName evidence="4">Pseudouridine synthase</fullName>
        <ecNumber evidence="4">5.4.99.-</ecNumber>
    </recommendedName>
</protein>
<comment type="similarity">
    <text evidence="1 4">Belongs to the pseudouridine synthase RsuA family.</text>
</comment>
<dbReference type="InterPro" id="IPR036986">
    <property type="entry name" value="S4_RNA-bd_sf"/>
</dbReference>
<reference evidence="7" key="2">
    <citation type="submission" date="2021-04" db="EMBL/GenBank/DDBJ databases">
        <authorList>
            <person name="Gilroy R."/>
        </authorList>
    </citation>
    <scope>NUCLEOTIDE SEQUENCE</scope>
    <source>
        <strain evidence="7">ChiHjej12B11-1927</strain>
    </source>
</reference>
<evidence type="ECO:0000259" key="6">
    <source>
        <dbReference type="SMART" id="SM00363"/>
    </source>
</evidence>
<name>A0A9D1VL49_9FIRM</name>
<dbReference type="InterPro" id="IPR006145">
    <property type="entry name" value="PsdUridine_synth_RsuA/RluA"/>
</dbReference>
<dbReference type="PROSITE" id="PS01149">
    <property type="entry name" value="PSI_RSU"/>
    <property type="match status" value="1"/>
</dbReference>
<dbReference type="Gene3D" id="3.10.290.10">
    <property type="entry name" value="RNA-binding S4 domain"/>
    <property type="match status" value="1"/>
</dbReference>
<keyword evidence="2 4" id="KW-0413">Isomerase</keyword>
<dbReference type="GO" id="GO:0000455">
    <property type="term" value="P:enzyme-directed rRNA pseudouridine synthesis"/>
    <property type="evidence" value="ECO:0007669"/>
    <property type="project" value="UniProtKB-ARBA"/>
</dbReference>
<dbReference type="PANTHER" id="PTHR47683:SF2">
    <property type="entry name" value="RNA-BINDING S4 DOMAIN-CONTAINING PROTEIN"/>
    <property type="match status" value="1"/>
</dbReference>
<dbReference type="EMBL" id="DXFG01000095">
    <property type="protein sequence ID" value="HIX37244.1"/>
    <property type="molecule type" value="Genomic_DNA"/>
</dbReference>
<dbReference type="InterPro" id="IPR020103">
    <property type="entry name" value="PsdUridine_synth_cat_dom_sf"/>
</dbReference>
<sequence length="264" mass="30142">MRLNKYLSDAGICSRREADRLIEAGRVEVDQVKAVPGMQVENTCVIKIDGKKIEPTEKKVLLAFHKPKGVECTTDTKVKNNVISYVNYPVRVYYAGRLDKDSQGLLLLTNRGELANEMMKAGNFHEKEYEVTVDKPVTDRFISRMSRGVPILGTITRECRVWKTGEKSFSIVLTQGLNRQIRRMCEYLGYQVVSLKRVRIMNICLGDLPVGALREIKGRELELLEKTLKEKPPVREVFRGGKPVKNPGKYRTPGKKKKSWRKDS</sequence>
<dbReference type="Pfam" id="PF00849">
    <property type="entry name" value="PseudoU_synth_2"/>
    <property type="match status" value="1"/>
</dbReference>
<dbReference type="PANTHER" id="PTHR47683">
    <property type="entry name" value="PSEUDOURIDINE SYNTHASE FAMILY PROTEIN-RELATED"/>
    <property type="match status" value="1"/>
</dbReference>
<evidence type="ECO:0000313" key="8">
    <source>
        <dbReference type="Proteomes" id="UP000824230"/>
    </source>
</evidence>
<dbReference type="InterPro" id="IPR042092">
    <property type="entry name" value="PsdUridine_s_RsuA/RluB/E/F_cat"/>
</dbReference>
<organism evidence="7 8">
    <name type="scientific">Candidatus Blautia pullistercoris</name>
    <dbReference type="NCBI Taxonomy" id="2838499"/>
    <lineage>
        <taxon>Bacteria</taxon>
        <taxon>Bacillati</taxon>
        <taxon>Bacillota</taxon>
        <taxon>Clostridia</taxon>
        <taxon>Lachnospirales</taxon>
        <taxon>Lachnospiraceae</taxon>
        <taxon>Blautia</taxon>
    </lineage>
</organism>
<evidence type="ECO:0000313" key="7">
    <source>
        <dbReference type="EMBL" id="HIX37244.1"/>
    </source>
</evidence>
<dbReference type="NCBIfam" id="TIGR00093">
    <property type="entry name" value="pseudouridine synthase"/>
    <property type="match status" value="1"/>
</dbReference>
<dbReference type="SUPFAM" id="SSF55174">
    <property type="entry name" value="Alpha-L RNA-binding motif"/>
    <property type="match status" value="1"/>
</dbReference>
<dbReference type="GO" id="GO:0003723">
    <property type="term" value="F:RNA binding"/>
    <property type="evidence" value="ECO:0007669"/>
    <property type="project" value="UniProtKB-KW"/>
</dbReference>
<evidence type="ECO:0000256" key="4">
    <source>
        <dbReference type="RuleBase" id="RU003887"/>
    </source>
</evidence>
<feature type="region of interest" description="Disordered" evidence="5">
    <location>
        <begin position="234"/>
        <end position="264"/>
    </location>
</feature>
<dbReference type="Gene3D" id="3.30.70.1560">
    <property type="entry name" value="Alpha-L RNA-binding motif"/>
    <property type="match status" value="1"/>
</dbReference>